<dbReference type="InterPro" id="IPR036890">
    <property type="entry name" value="HATPase_C_sf"/>
</dbReference>
<keyword evidence="1" id="KW-0597">Phosphoprotein</keyword>
<evidence type="ECO:0000256" key="1">
    <source>
        <dbReference type="ARBA" id="ARBA00022553"/>
    </source>
</evidence>
<dbReference type="InterPro" id="IPR000014">
    <property type="entry name" value="PAS"/>
</dbReference>
<evidence type="ECO:0000313" key="4">
    <source>
        <dbReference type="Proteomes" id="UP000266673"/>
    </source>
</evidence>
<dbReference type="AlphaFoldDB" id="A0A397TY68"/>
<gene>
    <name evidence="3" type="ORF">C2G38_2255287</name>
</gene>
<dbReference type="SUPFAM" id="SSF55785">
    <property type="entry name" value="PYP-like sensor domain (PAS domain)"/>
    <property type="match status" value="1"/>
</dbReference>
<accession>A0A397TY68</accession>
<sequence>MSLPLINGGDDIENEESKFINMVYNYDWSSTSLGSIDTWDPVLKHVTNLILNSKFPFAIIINPPDWILLYNKAYVSILKAKHPDALGKRLQDFLPEYFENHAKYKLNKLIATGKSVYINNETSTFTYDGYKEEIYNHGSINPVFKSGGTVCAAVCLVQDIIKRVKNSRRLKTLGEFGHHISKVKSLESACHIITKVLSNNKDILYTLIYLIKHTLNTSSESLIAHLIATTFDDDEKGRNIPDYLPETHEIIDLTKDSNKNYDAYIELKRGAFTHSFLKCESWPIYLALKERNHVKVLLNDESRAILLSIKISQTLSVVLIYGISQLHTLDEKHMEFLQVSPLTLMISPLDDVINACSQESSHLQIIRRNARRLLKLINALLQFSYIESNQLKAHYREINIAKFTQELASEFKSMAKTLSLDYNIDIPNPEEFNHAIGDKIYLDCDMYETILNDVWIQT</sequence>
<evidence type="ECO:0000313" key="3">
    <source>
        <dbReference type="EMBL" id="RIB02950.1"/>
    </source>
</evidence>
<keyword evidence="4" id="KW-1185">Reference proteome</keyword>
<dbReference type="PANTHER" id="PTHR43547">
    <property type="entry name" value="TWO-COMPONENT HISTIDINE KINASE"/>
    <property type="match status" value="1"/>
</dbReference>
<dbReference type="OrthoDB" id="2447662at2759"/>
<dbReference type="PANTHER" id="PTHR43547:SF2">
    <property type="entry name" value="HYBRID SIGNAL TRANSDUCTION HISTIDINE KINASE C"/>
    <property type="match status" value="1"/>
</dbReference>
<dbReference type="STRING" id="44941.A0A397TY68"/>
<dbReference type="Gene3D" id="3.30.450.20">
    <property type="entry name" value="PAS domain"/>
    <property type="match status" value="1"/>
</dbReference>
<reference evidence="3 4" key="1">
    <citation type="submission" date="2018-06" db="EMBL/GenBank/DDBJ databases">
        <title>Comparative genomics reveals the genomic features of Rhizophagus irregularis, R. cerebriforme, R. diaphanum and Gigaspora rosea, and their symbiotic lifestyle signature.</title>
        <authorList>
            <person name="Morin E."/>
            <person name="San Clemente H."/>
            <person name="Chen E.C.H."/>
            <person name="De La Providencia I."/>
            <person name="Hainaut M."/>
            <person name="Kuo A."/>
            <person name="Kohler A."/>
            <person name="Murat C."/>
            <person name="Tang N."/>
            <person name="Roy S."/>
            <person name="Loubradou J."/>
            <person name="Henrissat B."/>
            <person name="Grigoriev I.V."/>
            <person name="Corradi N."/>
            <person name="Roux C."/>
            <person name="Martin F.M."/>
        </authorList>
    </citation>
    <scope>NUCLEOTIDE SEQUENCE [LARGE SCALE GENOMIC DNA]</scope>
    <source>
        <strain evidence="3 4">DAOM 194757</strain>
    </source>
</reference>
<dbReference type="InterPro" id="IPR035965">
    <property type="entry name" value="PAS-like_dom_sf"/>
</dbReference>
<evidence type="ECO:0000259" key="2">
    <source>
        <dbReference type="Pfam" id="PF13426"/>
    </source>
</evidence>
<proteinExistence type="predicted"/>
<protein>
    <recommendedName>
        <fullName evidence="2">PAS domain-containing protein</fullName>
    </recommendedName>
</protein>
<comment type="caution">
    <text evidence="3">The sequence shown here is derived from an EMBL/GenBank/DDBJ whole genome shotgun (WGS) entry which is preliminary data.</text>
</comment>
<organism evidence="3 4">
    <name type="scientific">Gigaspora rosea</name>
    <dbReference type="NCBI Taxonomy" id="44941"/>
    <lineage>
        <taxon>Eukaryota</taxon>
        <taxon>Fungi</taxon>
        <taxon>Fungi incertae sedis</taxon>
        <taxon>Mucoromycota</taxon>
        <taxon>Glomeromycotina</taxon>
        <taxon>Glomeromycetes</taxon>
        <taxon>Diversisporales</taxon>
        <taxon>Gigasporaceae</taxon>
        <taxon>Gigaspora</taxon>
    </lineage>
</organism>
<dbReference type="EMBL" id="QKWP01002539">
    <property type="protein sequence ID" value="RIB02950.1"/>
    <property type="molecule type" value="Genomic_DNA"/>
</dbReference>
<dbReference type="Gene3D" id="3.30.565.10">
    <property type="entry name" value="Histidine kinase-like ATPase, C-terminal domain"/>
    <property type="match status" value="1"/>
</dbReference>
<name>A0A397TY68_9GLOM</name>
<dbReference type="Proteomes" id="UP000266673">
    <property type="component" value="Unassembled WGS sequence"/>
</dbReference>
<feature type="domain" description="PAS" evidence="2">
    <location>
        <begin position="58"/>
        <end position="160"/>
    </location>
</feature>
<dbReference type="Pfam" id="PF13426">
    <property type="entry name" value="PAS_9"/>
    <property type="match status" value="1"/>
</dbReference>
<dbReference type="GO" id="GO:0000155">
    <property type="term" value="F:phosphorelay sensor kinase activity"/>
    <property type="evidence" value="ECO:0007669"/>
    <property type="project" value="TreeGrafter"/>
</dbReference>